<reference evidence="1" key="2">
    <citation type="journal article" date="2022" name="New Phytol.">
        <title>Evolutionary transition to the ectomycorrhizal habit in the genomes of a hyperdiverse lineage of mushroom-forming fungi.</title>
        <authorList>
            <person name="Looney B."/>
            <person name="Miyauchi S."/>
            <person name="Morin E."/>
            <person name="Drula E."/>
            <person name="Courty P.E."/>
            <person name="Kohler A."/>
            <person name="Kuo A."/>
            <person name="LaButti K."/>
            <person name="Pangilinan J."/>
            <person name="Lipzen A."/>
            <person name="Riley R."/>
            <person name="Andreopoulos W."/>
            <person name="He G."/>
            <person name="Johnson J."/>
            <person name="Nolan M."/>
            <person name="Tritt A."/>
            <person name="Barry K.W."/>
            <person name="Grigoriev I.V."/>
            <person name="Nagy L.G."/>
            <person name="Hibbett D."/>
            <person name="Henrissat B."/>
            <person name="Matheny P.B."/>
            <person name="Labbe J."/>
            <person name="Martin F.M."/>
        </authorList>
    </citation>
    <scope>NUCLEOTIDE SEQUENCE</scope>
    <source>
        <strain evidence="1">HHB10654</strain>
    </source>
</reference>
<name>A0ACB8SGH9_9AGAM</name>
<keyword evidence="2" id="KW-1185">Reference proteome</keyword>
<sequence>MRHLRVSPSSVIISSGTPRSARQSSHPSTEETGAIDALGDGILRDPSVVIGYLRACGAASPCIYAMWVWVAACAVELRCLSHDATRHFFFRTSLVLRFDNELRSCSTAVSAAQSSRNPPVQNNFRGLLPSSSPYTLPITAVIGPLPFDYKRLPRAVSPSRCFDDRFIPPRGVERGKRGAHTYAVEDLEHSWNKGTRPAGSNSGRDSYNFRPFLVSLPCHEYGPSVLALSLWSHYVPPSYATLGTVHHFAQTVIVYFKGLGAAPSTTPPICGTQTRHVASFTTTTSSAQRLIVV</sequence>
<proteinExistence type="predicted"/>
<evidence type="ECO:0000313" key="1">
    <source>
        <dbReference type="EMBL" id="KAI0055372.1"/>
    </source>
</evidence>
<protein>
    <submittedName>
        <fullName evidence="1">Uncharacterized protein</fullName>
    </submittedName>
</protein>
<comment type="caution">
    <text evidence="1">The sequence shown here is derived from an EMBL/GenBank/DDBJ whole genome shotgun (WGS) entry which is preliminary data.</text>
</comment>
<dbReference type="EMBL" id="MU277295">
    <property type="protein sequence ID" value="KAI0055372.1"/>
    <property type="molecule type" value="Genomic_DNA"/>
</dbReference>
<gene>
    <name evidence="1" type="ORF">BV25DRAFT_180229</name>
</gene>
<organism evidence="1 2">
    <name type="scientific">Artomyces pyxidatus</name>
    <dbReference type="NCBI Taxonomy" id="48021"/>
    <lineage>
        <taxon>Eukaryota</taxon>
        <taxon>Fungi</taxon>
        <taxon>Dikarya</taxon>
        <taxon>Basidiomycota</taxon>
        <taxon>Agaricomycotina</taxon>
        <taxon>Agaricomycetes</taxon>
        <taxon>Russulales</taxon>
        <taxon>Auriscalpiaceae</taxon>
        <taxon>Artomyces</taxon>
    </lineage>
</organism>
<accession>A0ACB8SGH9</accession>
<evidence type="ECO:0000313" key="2">
    <source>
        <dbReference type="Proteomes" id="UP000814140"/>
    </source>
</evidence>
<dbReference type="Proteomes" id="UP000814140">
    <property type="component" value="Unassembled WGS sequence"/>
</dbReference>
<reference evidence="1" key="1">
    <citation type="submission" date="2021-03" db="EMBL/GenBank/DDBJ databases">
        <authorList>
            <consortium name="DOE Joint Genome Institute"/>
            <person name="Ahrendt S."/>
            <person name="Looney B.P."/>
            <person name="Miyauchi S."/>
            <person name="Morin E."/>
            <person name="Drula E."/>
            <person name="Courty P.E."/>
            <person name="Chicoki N."/>
            <person name="Fauchery L."/>
            <person name="Kohler A."/>
            <person name="Kuo A."/>
            <person name="Labutti K."/>
            <person name="Pangilinan J."/>
            <person name="Lipzen A."/>
            <person name="Riley R."/>
            <person name="Andreopoulos W."/>
            <person name="He G."/>
            <person name="Johnson J."/>
            <person name="Barry K.W."/>
            <person name="Grigoriev I.V."/>
            <person name="Nagy L."/>
            <person name="Hibbett D."/>
            <person name="Henrissat B."/>
            <person name="Matheny P.B."/>
            <person name="Labbe J."/>
            <person name="Martin F."/>
        </authorList>
    </citation>
    <scope>NUCLEOTIDE SEQUENCE</scope>
    <source>
        <strain evidence="1">HHB10654</strain>
    </source>
</reference>